<dbReference type="InterPro" id="IPR036236">
    <property type="entry name" value="Znf_C2H2_sf"/>
</dbReference>
<dbReference type="Proteomes" id="UP000095009">
    <property type="component" value="Unassembled WGS sequence"/>
</dbReference>
<evidence type="ECO:0000256" key="5">
    <source>
        <dbReference type="ARBA" id="ARBA00022833"/>
    </source>
</evidence>
<evidence type="ECO:0000256" key="2">
    <source>
        <dbReference type="ARBA" id="ARBA00022723"/>
    </source>
</evidence>
<name>A0A1E3PHN4_9ASCO</name>
<dbReference type="PROSITE" id="PS00028">
    <property type="entry name" value="ZINC_FINGER_C2H2_1"/>
    <property type="match status" value="2"/>
</dbReference>
<evidence type="ECO:0000256" key="3">
    <source>
        <dbReference type="ARBA" id="ARBA00022737"/>
    </source>
</evidence>
<keyword evidence="11" id="KW-1185">Reference proteome</keyword>
<feature type="domain" description="C2H2-type" evidence="9">
    <location>
        <begin position="36"/>
        <end position="65"/>
    </location>
</feature>
<dbReference type="Gene3D" id="3.30.160.60">
    <property type="entry name" value="Classic Zinc Finger"/>
    <property type="match status" value="2"/>
</dbReference>
<dbReference type="EMBL" id="KV454410">
    <property type="protein sequence ID" value="ODQ64878.1"/>
    <property type="molecule type" value="Genomic_DNA"/>
</dbReference>
<dbReference type="GO" id="GO:0000785">
    <property type="term" value="C:chromatin"/>
    <property type="evidence" value="ECO:0007669"/>
    <property type="project" value="TreeGrafter"/>
</dbReference>
<dbReference type="GO" id="GO:0006351">
    <property type="term" value="P:DNA-templated transcription"/>
    <property type="evidence" value="ECO:0007669"/>
    <property type="project" value="InterPro"/>
</dbReference>
<feature type="region of interest" description="Disordered" evidence="8">
    <location>
        <begin position="152"/>
        <end position="188"/>
    </location>
</feature>
<dbReference type="SMART" id="SM00355">
    <property type="entry name" value="ZnF_C2H2"/>
    <property type="match status" value="2"/>
</dbReference>
<dbReference type="GO" id="GO:0000978">
    <property type="term" value="F:RNA polymerase II cis-regulatory region sequence-specific DNA binding"/>
    <property type="evidence" value="ECO:0007669"/>
    <property type="project" value="InterPro"/>
</dbReference>
<keyword evidence="5" id="KW-0862">Zinc</keyword>
<keyword evidence="3" id="KW-0677">Repeat</keyword>
<dbReference type="GO" id="GO:0000981">
    <property type="term" value="F:DNA-binding transcription factor activity, RNA polymerase II-specific"/>
    <property type="evidence" value="ECO:0007669"/>
    <property type="project" value="InterPro"/>
</dbReference>
<accession>A0A1E3PHN4</accession>
<dbReference type="Pfam" id="PF04082">
    <property type="entry name" value="Fungal_trans"/>
    <property type="match status" value="2"/>
</dbReference>
<evidence type="ECO:0000313" key="10">
    <source>
        <dbReference type="EMBL" id="ODQ64878.1"/>
    </source>
</evidence>
<feature type="compositionally biased region" description="Acidic residues" evidence="8">
    <location>
        <begin position="799"/>
        <end position="816"/>
    </location>
</feature>
<feature type="compositionally biased region" description="Polar residues" evidence="8">
    <location>
        <begin position="74"/>
        <end position="112"/>
    </location>
</feature>
<feature type="compositionally biased region" description="Low complexity" evidence="8">
    <location>
        <begin position="919"/>
        <end position="932"/>
    </location>
</feature>
<evidence type="ECO:0000256" key="4">
    <source>
        <dbReference type="ARBA" id="ARBA00022771"/>
    </source>
</evidence>
<keyword evidence="6" id="KW-0539">Nucleus</keyword>
<proteinExistence type="predicted"/>
<dbReference type="STRING" id="857566.A0A1E3PHN4"/>
<feature type="compositionally biased region" description="Low complexity" evidence="8">
    <location>
        <begin position="152"/>
        <end position="172"/>
    </location>
</feature>
<dbReference type="PANTHER" id="PTHR40626:SF11">
    <property type="entry name" value="ZINC FINGER PROTEIN YPR022C"/>
    <property type="match status" value="1"/>
</dbReference>
<evidence type="ECO:0000256" key="7">
    <source>
        <dbReference type="PROSITE-ProRule" id="PRU00042"/>
    </source>
</evidence>
<keyword evidence="2" id="KW-0479">Metal-binding</keyword>
<feature type="region of interest" description="Disordered" evidence="8">
    <location>
        <begin position="54"/>
        <end position="138"/>
    </location>
</feature>
<evidence type="ECO:0000256" key="8">
    <source>
        <dbReference type="SAM" id="MobiDB-lite"/>
    </source>
</evidence>
<dbReference type="SUPFAM" id="SSF57667">
    <property type="entry name" value="beta-beta-alpha zinc fingers"/>
    <property type="match status" value="1"/>
</dbReference>
<feature type="compositionally biased region" description="Basic residues" evidence="8">
    <location>
        <begin position="55"/>
        <end position="68"/>
    </location>
</feature>
<dbReference type="PROSITE" id="PS50157">
    <property type="entry name" value="ZINC_FINGER_C2H2_2"/>
    <property type="match status" value="2"/>
</dbReference>
<feature type="region of interest" description="Disordered" evidence="8">
    <location>
        <begin position="914"/>
        <end position="933"/>
    </location>
</feature>
<evidence type="ECO:0000313" key="11">
    <source>
        <dbReference type="Proteomes" id="UP000095009"/>
    </source>
</evidence>
<dbReference type="CDD" id="cd12148">
    <property type="entry name" value="fungal_TF_MHR"/>
    <property type="match status" value="1"/>
</dbReference>
<evidence type="ECO:0000259" key="9">
    <source>
        <dbReference type="PROSITE" id="PS50157"/>
    </source>
</evidence>
<keyword evidence="4 7" id="KW-0863">Zinc-finger</keyword>
<dbReference type="GO" id="GO:0008270">
    <property type="term" value="F:zinc ion binding"/>
    <property type="evidence" value="ECO:0007669"/>
    <property type="project" value="UniProtKB-KW"/>
</dbReference>
<dbReference type="InterPro" id="IPR051059">
    <property type="entry name" value="VerF-like"/>
</dbReference>
<dbReference type="InterPro" id="IPR013087">
    <property type="entry name" value="Znf_C2H2_type"/>
</dbReference>
<sequence>METKKFQCAHPNCAKSFNRRDYLVRHSANHLDVLPFKCSQCPQRFARADLLEKHLRTKSHEKRQKREQRKQEPKLQQSVPLATKSFPPQVQSQQTIINHINNSPIPQYSQNPPDYKPARKTARVSSTSSASSSSSSSSSAYMSTVAKSEASPFSSLSDSSVSSASEFSNSSNGAINPLGKSGHLSNQDTTKLQINPANYLAHQSSSSPLNTCVAATTIFSSSAPAHQKNHQQISPVPVPQPELFQTTQANAFETILGHHQQTPIQIQAGGQVQNLPNQQTQYVPYVSASTTSTPGFSFFSDFPDYSNANNSYAWLFGPDIQSDNLYSNSFGDSAIPTTTTATSALDSTVSSVSSHVSQATVGATDSLPLTIPINMNAENNGANLNSSGGYGYIQASECLYHPSNPTPNQSDSVVPFNNVQYSLYSGTTTVAPTPLLVSIPINAPSASSSLNPSINLANDKLNGLTPLTASILEQSYPLSRAPTPARMLAPTPIRTCPSTPLVRHKRVRNEDTEIEGSSTNNTVEEPYSVSHPISLMILDTQNSPINDILFDRAHHMSDDSATNATGYDERERRKHAESADFSLATLEQSLHTLVQEITRSRLLRALRYVPSVSADSAYFTKEALSRYLADFWRLFIPLYPIIHRATFRPSHARVELLIMMVSIGMTYHPDSECYRLSLDIQRHRRFHGAIMALVNDGDDQNKDDILPLWVLQCLILRNYFAKMLGSKAQFENCQVFHGSNIALMRLSGYFEGVKFPVWPAEAPTIGEENVFDPGHDYDLDFVREVKNANLAKFNAGTLSDDEDSGFDETEQMDEDPTSSSSSSSTSSLSWWQEWVRYESCKRVSYLAFICDTQHASLFRHSQVMSVFDMNLELPCSDACWYAESPRVLWHLYNQQPSSPERNFIAPWESIPSSEASVRSGTTNPTGSGSGFSVDKETSARFVESPQGRTETKWPSFLHGVKTLLSSYQHFSPGELSYSLDTQSQFSRSVLLYALISIGCDLKGRSHLDMGLVAKNKIDESKTRLVVGFMVWKGFYDRHLRLIRDRDQGAFVSLDTVISNEGPFGDSYDQNNPINIEFNDYTNANLLCANWAIHHIGLILMFSHASMLRMFSGASSWFPGSGRPHTRELLASQLAMNNWAASEDAKWAVWFSTQFLRRIFENQNIIYKADHVPWCVFLATLTIWCYQVCRRPQRDDKEQQHGGIFNPQRYFLEKIDGTGGYDHSVVKVDEALARKDAFAYLRMVESTPPQLADSSLVGANLSERNGNSARGPKSATHSWYDQDKASIGLVAYSYSIVQRSPRGLSGFICDKLLEAVTKFN</sequence>
<gene>
    <name evidence="10" type="ORF">NADFUDRAFT_51478</name>
</gene>
<evidence type="ECO:0000256" key="6">
    <source>
        <dbReference type="ARBA" id="ARBA00023242"/>
    </source>
</evidence>
<comment type="subcellular location">
    <subcellularLocation>
        <location evidence="1">Nucleus</location>
    </subcellularLocation>
</comment>
<feature type="region of interest" description="Disordered" evidence="8">
    <location>
        <begin position="799"/>
        <end position="825"/>
    </location>
</feature>
<dbReference type="InterPro" id="IPR007219">
    <property type="entry name" value="XnlR_reg_dom"/>
</dbReference>
<feature type="compositionally biased region" description="Low complexity" evidence="8">
    <location>
        <begin position="125"/>
        <end position="138"/>
    </location>
</feature>
<dbReference type="GO" id="GO:0005634">
    <property type="term" value="C:nucleus"/>
    <property type="evidence" value="ECO:0007669"/>
    <property type="project" value="UniProtKB-SubCell"/>
</dbReference>
<dbReference type="OrthoDB" id="1405595at2759"/>
<evidence type="ECO:0000256" key="1">
    <source>
        <dbReference type="ARBA" id="ARBA00004123"/>
    </source>
</evidence>
<organism evidence="10 11">
    <name type="scientific">Nadsonia fulvescens var. elongata DSM 6958</name>
    <dbReference type="NCBI Taxonomy" id="857566"/>
    <lineage>
        <taxon>Eukaryota</taxon>
        <taxon>Fungi</taxon>
        <taxon>Dikarya</taxon>
        <taxon>Ascomycota</taxon>
        <taxon>Saccharomycotina</taxon>
        <taxon>Dipodascomycetes</taxon>
        <taxon>Dipodascales</taxon>
        <taxon>Dipodascales incertae sedis</taxon>
        <taxon>Nadsonia</taxon>
    </lineage>
</organism>
<feature type="domain" description="C2H2-type" evidence="9">
    <location>
        <begin position="6"/>
        <end position="35"/>
    </location>
</feature>
<protein>
    <recommendedName>
        <fullName evidence="9">C2H2-type domain-containing protein</fullName>
    </recommendedName>
</protein>
<dbReference type="PANTHER" id="PTHR40626">
    <property type="entry name" value="MIP31509P"/>
    <property type="match status" value="1"/>
</dbReference>
<reference evidence="10 11" key="1">
    <citation type="journal article" date="2016" name="Proc. Natl. Acad. Sci. U.S.A.">
        <title>Comparative genomics of biotechnologically important yeasts.</title>
        <authorList>
            <person name="Riley R."/>
            <person name="Haridas S."/>
            <person name="Wolfe K.H."/>
            <person name="Lopes M.R."/>
            <person name="Hittinger C.T."/>
            <person name="Goeker M."/>
            <person name="Salamov A.A."/>
            <person name="Wisecaver J.H."/>
            <person name="Long T.M."/>
            <person name="Calvey C.H."/>
            <person name="Aerts A.L."/>
            <person name="Barry K.W."/>
            <person name="Choi C."/>
            <person name="Clum A."/>
            <person name="Coughlan A.Y."/>
            <person name="Deshpande S."/>
            <person name="Douglass A.P."/>
            <person name="Hanson S.J."/>
            <person name="Klenk H.-P."/>
            <person name="LaButti K.M."/>
            <person name="Lapidus A."/>
            <person name="Lindquist E.A."/>
            <person name="Lipzen A.M."/>
            <person name="Meier-Kolthoff J.P."/>
            <person name="Ohm R.A."/>
            <person name="Otillar R.P."/>
            <person name="Pangilinan J.L."/>
            <person name="Peng Y."/>
            <person name="Rokas A."/>
            <person name="Rosa C.A."/>
            <person name="Scheuner C."/>
            <person name="Sibirny A.A."/>
            <person name="Slot J.C."/>
            <person name="Stielow J.B."/>
            <person name="Sun H."/>
            <person name="Kurtzman C.P."/>
            <person name="Blackwell M."/>
            <person name="Grigoriev I.V."/>
            <person name="Jeffries T.W."/>
        </authorList>
    </citation>
    <scope>NUCLEOTIDE SEQUENCE [LARGE SCALE GENOMIC DNA]</scope>
    <source>
        <strain evidence="10 11">DSM 6958</strain>
    </source>
</reference>